<keyword evidence="1" id="KW-0472">Membrane</keyword>
<dbReference type="OrthoDB" id="7061905at2"/>
<accession>A0A136A3E2</accession>
<dbReference type="RefSeq" id="WP_068372733.1">
    <property type="nucleotide sequence ID" value="NZ_LSNE01000003.1"/>
</dbReference>
<keyword evidence="3" id="KW-1185">Reference proteome</keyword>
<dbReference type="Pfam" id="PF11201">
    <property type="entry name" value="DUF2982"/>
    <property type="match status" value="1"/>
</dbReference>
<dbReference type="Proteomes" id="UP000070299">
    <property type="component" value="Unassembled WGS sequence"/>
</dbReference>
<keyword evidence="1" id="KW-1133">Transmembrane helix</keyword>
<gene>
    <name evidence="2" type="ORF">AX660_06685</name>
</gene>
<dbReference type="STRING" id="1799789.AX660_06685"/>
<name>A0A136A3E2_9ALTE</name>
<feature type="transmembrane region" description="Helical" evidence="1">
    <location>
        <begin position="15"/>
        <end position="34"/>
    </location>
</feature>
<dbReference type="InterPro" id="IPR021367">
    <property type="entry name" value="DUF2982"/>
</dbReference>
<evidence type="ECO:0008006" key="4">
    <source>
        <dbReference type="Google" id="ProtNLM"/>
    </source>
</evidence>
<protein>
    <recommendedName>
        <fullName evidence="4">DUF2982 domain-containing protein</fullName>
    </recommendedName>
</protein>
<dbReference type="AlphaFoldDB" id="A0A136A3E2"/>
<keyword evidence="1" id="KW-0812">Transmembrane</keyword>
<dbReference type="EMBL" id="LSNE01000003">
    <property type="protein sequence ID" value="KXI29723.1"/>
    <property type="molecule type" value="Genomic_DNA"/>
</dbReference>
<evidence type="ECO:0000256" key="1">
    <source>
        <dbReference type="SAM" id="Phobius"/>
    </source>
</evidence>
<evidence type="ECO:0000313" key="3">
    <source>
        <dbReference type="Proteomes" id="UP000070299"/>
    </source>
</evidence>
<organism evidence="2 3">
    <name type="scientific">Paraglaciecola hydrolytica</name>
    <dbReference type="NCBI Taxonomy" id="1799789"/>
    <lineage>
        <taxon>Bacteria</taxon>
        <taxon>Pseudomonadati</taxon>
        <taxon>Pseudomonadota</taxon>
        <taxon>Gammaproteobacteria</taxon>
        <taxon>Alteromonadales</taxon>
        <taxon>Alteromonadaceae</taxon>
        <taxon>Paraglaciecola</taxon>
    </lineage>
</organism>
<reference evidence="3" key="1">
    <citation type="submission" date="2016-02" db="EMBL/GenBank/DDBJ databases">
        <authorList>
            <person name="Schultz-Johansen M."/>
            <person name="Glaring M.A."/>
            <person name="Bech P.K."/>
            <person name="Stougaard P."/>
        </authorList>
    </citation>
    <scope>NUCLEOTIDE SEQUENCE [LARGE SCALE GENOMIC DNA]</scope>
    <source>
        <strain evidence="3">S66</strain>
    </source>
</reference>
<comment type="caution">
    <text evidence="2">The sequence shown here is derived from an EMBL/GenBank/DDBJ whole genome shotgun (WGS) entry which is preliminary data.</text>
</comment>
<sequence length="233" mass="26661">MQELIEIRRATKRNVLTTTLLGVVGLFTATQILLWLPTIFYVPGILLVSLSLVTLLVAFFKYREPQHSFVLSRQHIHYQHKNGGWQLGWQDIQRIAVPRITQGVEQNELAMVGIKLKSYQPLLTSISPRLMTNILMEQRPLLLYGLGAEHQLQCKTGNCYGNDLLEDDRFKDSDGLIYTGIQAMLANRMQKLRQRLGFDLYIAGSELDRSEHAFVQLLQQCQQQVIVDRAAQP</sequence>
<proteinExistence type="predicted"/>
<feature type="transmembrane region" description="Helical" evidence="1">
    <location>
        <begin position="40"/>
        <end position="60"/>
    </location>
</feature>
<evidence type="ECO:0000313" key="2">
    <source>
        <dbReference type="EMBL" id="KXI29723.1"/>
    </source>
</evidence>